<dbReference type="AlphaFoldDB" id="A0A433D5H6"/>
<feature type="chain" id="PRO_5019423771" description="DOMON domain-containing protein" evidence="1">
    <location>
        <begin position="31"/>
        <end position="227"/>
    </location>
</feature>
<protein>
    <recommendedName>
        <fullName evidence="4">DOMON domain-containing protein</fullName>
    </recommendedName>
</protein>
<gene>
    <name evidence="2" type="ORF">BC936DRAFT_147356</name>
</gene>
<sequence length="227" mass="25170">MLSKTTYLNVVLVVILLLPNHSAILPMVEAVEPPPNTVTSYGLMGDYDSNAGILSPITGDQIVPNQSFRIGYRLPTRNIQDCEWIYISLRRNGLGGFTDSFGFKVDIAYFYNPGFDRSTSSFSPIRGQTIQNGTSSWFDYNLSQGPSPWNQPDGPVWITIAARYYDAYHGDYILMAANLVWVGVNDKPQSLADPAWNPVSGVVGIWPDLEWMSILVVCVAMYNGIGM</sequence>
<evidence type="ECO:0000256" key="1">
    <source>
        <dbReference type="SAM" id="SignalP"/>
    </source>
</evidence>
<accession>A0A433D5H6</accession>
<reference evidence="2 3" key="1">
    <citation type="journal article" date="2018" name="New Phytol.">
        <title>Phylogenomics of Endogonaceae and evolution of mycorrhizas within Mucoromycota.</title>
        <authorList>
            <person name="Chang Y."/>
            <person name="Desiro A."/>
            <person name="Na H."/>
            <person name="Sandor L."/>
            <person name="Lipzen A."/>
            <person name="Clum A."/>
            <person name="Barry K."/>
            <person name="Grigoriev I.V."/>
            <person name="Martin F.M."/>
            <person name="Stajich J.E."/>
            <person name="Smith M.E."/>
            <person name="Bonito G."/>
            <person name="Spatafora J.W."/>
        </authorList>
    </citation>
    <scope>NUCLEOTIDE SEQUENCE [LARGE SCALE GENOMIC DNA]</scope>
    <source>
        <strain evidence="2 3">GMNB39</strain>
    </source>
</reference>
<evidence type="ECO:0008006" key="4">
    <source>
        <dbReference type="Google" id="ProtNLM"/>
    </source>
</evidence>
<evidence type="ECO:0000313" key="3">
    <source>
        <dbReference type="Proteomes" id="UP000268093"/>
    </source>
</evidence>
<evidence type="ECO:0000313" key="2">
    <source>
        <dbReference type="EMBL" id="RUP46102.1"/>
    </source>
</evidence>
<keyword evidence="1" id="KW-0732">Signal</keyword>
<name>A0A433D5H6_9FUNG</name>
<organism evidence="2 3">
    <name type="scientific">Jimgerdemannia flammicorona</name>
    <dbReference type="NCBI Taxonomy" id="994334"/>
    <lineage>
        <taxon>Eukaryota</taxon>
        <taxon>Fungi</taxon>
        <taxon>Fungi incertae sedis</taxon>
        <taxon>Mucoromycota</taxon>
        <taxon>Mucoromycotina</taxon>
        <taxon>Endogonomycetes</taxon>
        <taxon>Endogonales</taxon>
        <taxon>Endogonaceae</taxon>
        <taxon>Jimgerdemannia</taxon>
    </lineage>
</organism>
<keyword evidence="3" id="KW-1185">Reference proteome</keyword>
<proteinExistence type="predicted"/>
<feature type="signal peptide" evidence="1">
    <location>
        <begin position="1"/>
        <end position="30"/>
    </location>
</feature>
<comment type="caution">
    <text evidence="2">The sequence shown here is derived from an EMBL/GenBank/DDBJ whole genome shotgun (WGS) entry which is preliminary data.</text>
</comment>
<dbReference type="EMBL" id="RBNI01006324">
    <property type="protein sequence ID" value="RUP46102.1"/>
    <property type="molecule type" value="Genomic_DNA"/>
</dbReference>
<dbReference type="Proteomes" id="UP000268093">
    <property type="component" value="Unassembled WGS sequence"/>
</dbReference>